<evidence type="ECO:0000313" key="2">
    <source>
        <dbReference type="EMBL" id="ONK63627.1"/>
    </source>
</evidence>
<feature type="compositionally biased region" description="Acidic residues" evidence="1">
    <location>
        <begin position="110"/>
        <end position="120"/>
    </location>
</feature>
<gene>
    <name evidence="2" type="ORF">A4U43_C07F17230</name>
</gene>
<reference evidence="3" key="1">
    <citation type="journal article" date="2017" name="Nat. Commun.">
        <title>The asparagus genome sheds light on the origin and evolution of a young Y chromosome.</title>
        <authorList>
            <person name="Harkess A."/>
            <person name="Zhou J."/>
            <person name="Xu C."/>
            <person name="Bowers J.E."/>
            <person name="Van der Hulst R."/>
            <person name="Ayyampalayam S."/>
            <person name="Mercati F."/>
            <person name="Riccardi P."/>
            <person name="McKain M.R."/>
            <person name="Kakrana A."/>
            <person name="Tang H."/>
            <person name="Ray J."/>
            <person name="Groenendijk J."/>
            <person name="Arikit S."/>
            <person name="Mathioni S.M."/>
            <person name="Nakano M."/>
            <person name="Shan H."/>
            <person name="Telgmann-Rauber A."/>
            <person name="Kanno A."/>
            <person name="Yue Z."/>
            <person name="Chen H."/>
            <person name="Li W."/>
            <person name="Chen Y."/>
            <person name="Xu X."/>
            <person name="Zhang Y."/>
            <person name="Luo S."/>
            <person name="Chen H."/>
            <person name="Gao J."/>
            <person name="Mao Z."/>
            <person name="Pires J.C."/>
            <person name="Luo M."/>
            <person name="Kudrna D."/>
            <person name="Wing R.A."/>
            <person name="Meyers B.C."/>
            <person name="Yi K."/>
            <person name="Kong H."/>
            <person name="Lavrijsen P."/>
            <person name="Sunseri F."/>
            <person name="Falavigna A."/>
            <person name="Ye Y."/>
            <person name="Leebens-Mack J.H."/>
            <person name="Chen G."/>
        </authorList>
    </citation>
    <scope>NUCLEOTIDE SEQUENCE [LARGE SCALE GENOMIC DNA]</scope>
    <source>
        <strain evidence="3">cv. DH0086</strain>
    </source>
</reference>
<evidence type="ECO:0000313" key="3">
    <source>
        <dbReference type="Proteomes" id="UP000243459"/>
    </source>
</evidence>
<evidence type="ECO:0000256" key="1">
    <source>
        <dbReference type="SAM" id="MobiDB-lite"/>
    </source>
</evidence>
<dbReference type="AlphaFoldDB" id="A0A5P1EEL0"/>
<dbReference type="EMBL" id="CM007387">
    <property type="protein sequence ID" value="ONK63627.1"/>
    <property type="molecule type" value="Genomic_DNA"/>
</dbReference>
<keyword evidence="3" id="KW-1185">Reference proteome</keyword>
<feature type="compositionally biased region" description="Basic and acidic residues" evidence="1">
    <location>
        <begin position="97"/>
        <end position="109"/>
    </location>
</feature>
<proteinExistence type="predicted"/>
<name>A0A5P1EEL0_ASPOF</name>
<sequence>MERRRSLRFGYLKGARAPVVIGGSEGARKSPMFCSNDHRWRRPLPLGVDHDCRIPSLHRRHGGVRGAKIDVDDLLANDEERASRGSPQPEAVFGEARGVEGEKKKRDLDEEKEVLEEEEMGETEVRRWNLRRMRTPFARVFEE</sequence>
<accession>A0A5P1EEL0</accession>
<protein>
    <submittedName>
        <fullName evidence="2">Uncharacterized protein</fullName>
    </submittedName>
</protein>
<dbReference type="Proteomes" id="UP000243459">
    <property type="component" value="Chromosome 7"/>
</dbReference>
<feature type="region of interest" description="Disordered" evidence="1">
    <location>
        <begin position="76"/>
        <end position="120"/>
    </location>
</feature>
<dbReference type="Gramene" id="ONK63627">
    <property type="protein sequence ID" value="ONK63627"/>
    <property type="gene ID" value="A4U43_C07F17230"/>
</dbReference>
<organism evidence="2 3">
    <name type="scientific">Asparagus officinalis</name>
    <name type="common">Garden asparagus</name>
    <dbReference type="NCBI Taxonomy" id="4686"/>
    <lineage>
        <taxon>Eukaryota</taxon>
        <taxon>Viridiplantae</taxon>
        <taxon>Streptophyta</taxon>
        <taxon>Embryophyta</taxon>
        <taxon>Tracheophyta</taxon>
        <taxon>Spermatophyta</taxon>
        <taxon>Magnoliopsida</taxon>
        <taxon>Liliopsida</taxon>
        <taxon>Asparagales</taxon>
        <taxon>Asparagaceae</taxon>
        <taxon>Asparagoideae</taxon>
        <taxon>Asparagus</taxon>
    </lineage>
</organism>